<reference evidence="1 2" key="1">
    <citation type="submission" date="2020-08" db="EMBL/GenBank/DDBJ databases">
        <title>Genomic Encyclopedia of Archaeal and Bacterial Type Strains, Phase II (KMG-II): from individual species to whole genera.</title>
        <authorList>
            <person name="Goeker M."/>
        </authorList>
    </citation>
    <scope>NUCLEOTIDE SEQUENCE [LARGE SCALE GENOMIC DNA]</scope>
    <source>
        <strain evidence="1 2">DSM 43850</strain>
    </source>
</reference>
<comment type="caution">
    <text evidence="1">The sequence shown here is derived from an EMBL/GenBank/DDBJ whole genome shotgun (WGS) entry which is preliminary data.</text>
</comment>
<sequence>MHVLVTEQIAGDCADLVHALRELGCVVSTCHDAGGVCTAMSSARRCPLDGEPRVDLLVDVRAGGTEMTVREFGAICAARAELPVMLVAPERLRRPTVPWGLHGRATAVRMSALLDACARTLHARSARRGTS</sequence>
<dbReference type="EMBL" id="JACJID010000010">
    <property type="protein sequence ID" value="MBA8932089.1"/>
    <property type="molecule type" value="Genomic_DNA"/>
</dbReference>
<name>A0ABR6BYU8_9PSEU</name>
<gene>
    <name evidence="1" type="ORF">BC739_009348</name>
</gene>
<proteinExistence type="predicted"/>
<organism evidence="1 2">
    <name type="scientific">Kutzneria viridogrisea</name>
    <dbReference type="NCBI Taxonomy" id="47990"/>
    <lineage>
        <taxon>Bacteria</taxon>
        <taxon>Bacillati</taxon>
        <taxon>Actinomycetota</taxon>
        <taxon>Actinomycetes</taxon>
        <taxon>Pseudonocardiales</taxon>
        <taxon>Pseudonocardiaceae</taxon>
        <taxon>Kutzneria</taxon>
    </lineage>
</organism>
<dbReference type="Proteomes" id="UP000517916">
    <property type="component" value="Unassembled WGS sequence"/>
</dbReference>
<protein>
    <recommendedName>
        <fullName evidence="3">Response regulatory domain-containing protein</fullName>
    </recommendedName>
</protein>
<evidence type="ECO:0000313" key="1">
    <source>
        <dbReference type="EMBL" id="MBA8932089.1"/>
    </source>
</evidence>
<dbReference type="RefSeq" id="WP_025357063.1">
    <property type="nucleotide sequence ID" value="NZ_BAAABQ010000072.1"/>
</dbReference>
<evidence type="ECO:0008006" key="3">
    <source>
        <dbReference type="Google" id="ProtNLM"/>
    </source>
</evidence>
<accession>A0ABR6BYU8</accession>
<evidence type="ECO:0000313" key="2">
    <source>
        <dbReference type="Proteomes" id="UP000517916"/>
    </source>
</evidence>
<keyword evidence="2" id="KW-1185">Reference proteome</keyword>